<proteinExistence type="inferred from homology"/>
<keyword evidence="4" id="KW-0804">Transcription</keyword>
<dbReference type="InterPro" id="IPR058163">
    <property type="entry name" value="LysR-type_TF_proteobact-type"/>
</dbReference>
<dbReference type="InterPro" id="IPR036388">
    <property type="entry name" value="WH-like_DNA-bd_sf"/>
</dbReference>
<dbReference type="InterPro" id="IPR036390">
    <property type="entry name" value="WH_DNA-bd_sf"/>
</dbReference>
<dbReference type="CDD" id="cd08422">
    <property type="entry name" value="PBP2_CrgA_like"/>
    <property type="match status" value="1"/>
</dbReference>
<gene>
    <name evidence="6" type="ORF">EHQ43_13725</name>
</gene>
<protein>
    <submittedName>
        <fullName evidence="6">LysR family transcriptional regulator</fullName>
    </submittedName>
</protein>
<dbReference type="Pfam" id="PF03466">
    <property type="entry name" value="LysR_substrate"/>
    <property type="match status" value="1"/>
</dbReference>
<comment type="similarity">
    <text evidence="1">Belongs to the LysR transcriptional regulatory family.</text>
</comment>
<dbReference type="RefSeq" id="WP_135771493.1">
    <property type="nucleotide sequence ID" value="NZ_RQFT01000011.1"/>
</dbReference>
<dbReference type="InterPro" id="IPR000847">
    <property type="entry name" value="LysR_HTH_N"/>
</dbReference>
<dbReference type="Proteomes" id="UP000297641">
    <property type="component" value="Unassembled WGS sequence"/>
</dbReference>
<organism evidence="6 7">
    <name type="scientific">Leptospira bouyouniensis</name>
    <dbReference type="NCBI Taxonomy" id="2484911"/>
    <lineage>
        <taxon>Bacteria</taxon>
        <taxon>Pseudomonadati</taxon>
        <taxon>Spirochaetota</taxon>
        <taxon>Spirochaetia</taxon>
        <taxon>Leptospirales</taxon>
        <taxon>Leptospiraceae</taxon>
        <taxon>Leptospira</taxon>
    </lineage>
</organism>
<accession>A0A7I0HRG4</accession>
<dbReference type="SUPFAM" id="SSF53850">
    <property type="entry name" value="Periplasmic binding protein-like II"/>
    <property type="match status" value="1"/>
</dbReference>
<dbReference type="Gene3D" id="3.40.190.290">
    <property type="match status" value="1"/>
</dbReference>
<evidence type="ECO:0000259" key="5">
    <source>
        <dbReference type="PROSITE" id="PS50931"/>
    </source>
</evidence>
<feature type="domain" description="HTH lysR-type" evidence="5">
    <location>
        <begin position="6"/>
        <end position="63"/>
    </location>
</feature>
<dbReference type="PANTHER" id="PTHR30537">
    <property type="entry name" value="HTH-TYPE TRANSCRIPTIONAL REGULATOR"/>
    <property type="match status" value="1"/>
</dbReference>
<dbReference type="PROSITE" id="PS50931">
    <property type="entry name" value="HTH_LYSR"/>
    <property type="match status" value="1"/>
</dbReference>
<dbReference type="EMBL" id="RQFT01000011">
    <property type="protein sequence ID" value="TGL04561.1"/>
    <property type="molecule type" value="Genomic_DNA"/>
</dbReference>
<dbReference type="GO" id="GO:0003700">
    <property type="term" value="F:DNA-binding transcription factor activity"/>
    <property type="evidence" value="ECO:0007669"/>
    <property type="project" value="InterPro"/>
</dbReference>
<evidence type="ECO:0000256" key="3">
    <source>
        <dbReference type="ARBA" id="ARBA00023125"/>
    </source>
</evidence>
<sequence>MISAIRDLEDLKTFVFVAQERSFTLAAAKMGVTKAAVAKRILGLEKIWKTQLFYRNTRKVVPTRDAELILQKVASVLDSVKDLENSFANKDVLEGTLRVTCVSSMSNNFVTDMIERFQEQNPKIKIQLIVTDSLLDLMEESIDIGIRVGMEVPYNLEGTYLFQNRIVAVVSPDYCKTNHMLKLDSPKDLENHNLLYLDFHKEVRFSGTEIRLSDITKNRNFLSNDAASLVQMGLKGKGVLIRSFWDIEDHIQSGRLIPILKDFPLENFGSVWLVHPMNRTPSRRVMVFRNFLELECNLRFNQ</sequence>
<dbReference type="PANTHER" id="PTHR30537:SF5">
    <property type="entry name" value="HTH-TYPE TRANSCRIPTIONAL ACTIVATOR TTDR-RELATED"/>
    <property type="match status" value="1"/>
</dbReference>
<evidence type="ECO:0000313" key="6">
    <source>
        <dbReference type="EMBL" id="TGL04561.1"/>
    </source>
</evidence>
<comment type="caution">
    <text evidence="6">The sequence shown here is derived from an EMBL/GenBank/DDBJ whole genome shotgun (WGS) entry which is preliminary data.</text>
</comment>
<name>A0A7I0HRG4_9LEPT</name>
<keyword evidence="2" id="KW-0805">Transcription regulation</keyword>
<dbReference type="Pfam" id="PF00126">
    <property type="entry name" value="HTH_1"/>
    <property type="match status" value="1"/>
</dbReference>
<evidence type="ECO:0000256" key="4">
    <source>
        <dbReference type="ARBA" id="ARBA00023163"/>
    </source>
</evidence>
<evidence type="ECO:0000313" key="7">
    <source>
        <dbReference type="Proteomes" id="UP000297641"/>
    </source>
</evidence>
<evidence type="ECO:0000256" key="1">
    <source>
        <dbReference type="ARBA" id="ARBA00009437"/>
    </source>
</evidence>
<reference evidence="6 7" key="1">
    <citation type="journal article" date="2019" name="PLoS Negl. Trop. Dis.">
        <title>Revisiting the worldwide diversity of Leptospira species in the environment.</title>
        <authorList>
            <person name="Vincent A.T."/>
            <person name="Schiettekatte O."/>
            <person name="Bourhy P."/>
            <person name="Veyrier F.J."/>
            <person name="Picardeau M."/>
        </authorList>
    </citation>
    <scope>NUCLEOTIDE SEQUENCE [LARGE SCALE GENOMIC DNA]</scope>
    <source>
        <strain evidence="6 7">201800273</strain>
    </source>
</reference>
<dbReference type="InterPro" id="IPR005119">
    <property type="entry name" value="LysR_subst-bd"/>
</dbReference>
<dbReference type="SUPFAM" id="SSF46785">
    <property type="entry name" value="Winged helix' DNA-binding domain"/>
    <property type="match status" value="1"/>
</dbReference>
<dbReference type="Gene3D" id="1.10.10.10">
    <property type="entry name" value="Winged helix-like DNA-binding domain superfamily/Winged helix DNA-binding domain"/>
    <property type="match status" value="1"/>
</dbReference>
<keyword evidence="3" id="KW-0238">DNA-binding</keyword>
<evidence type="ECO:0000256" key="2">
    <source>
        <dbReference type="ARBA" id="ARBA00023015"/>
    </source>
</evidence>
<dbReference type="GO" id="GO:0003677">
    <property type="term" value="F:DNA binding"/>
    <property type="evidence" value="ECO:0007669"/>
    <property type="project" value="UniProtKB-KW"/>
</dbReference>
<dbReference type="AlphaFoldDB" id="A0A7I0HRG4"/>